<dbReference type="GO" id="GO:0000160">
    <property type="term" value="P:phosphorelay signal transduction system"/>
    <property type="evidence" value="ECO:0007669"/>
    <property type="project" value="InterPro"/>
</dbReference>
<evidence type="ECO:0000259" key="3">
    <source>
        <dbReference type="PROSITE" id="PS50110"/>
    </source>
</evidence>
<evidence type="ECO:0000313" key="4">
    <source>
        <dbReference type="EMBL" id="KND59607.1"/>
    </source>
</evidence>
<dbReference type="Proteomes" id="UP000036959">
    <property type="component" value="Unassembled WGS sequence"/>
</dbReference>
<protein>
    <recommendedName>
        <fullName evidence="3">Response regulatory domain-containing protein</fullName>
    </recommendedName>
</protein>
<dbReference type="InterPro" id="IPR039420">
    <property type="entry name" value="WalR-like"/>
</dbReference>
<feature type="domain" description="Response regulatory" evidence="3">
    <location>
        <begin position="14"/>
        <end position="139"/>
    </location>
</feature>
<dbReference type="Gene3D" id="3.40.50.2300">
    <property type="match status" value="1"/>
</dbReference>
<dbReference type="AlphaFoldDB" id="A0A0L0MAA3"/>
<dbReference type="PROSITE" id="PS50110">
    <property type="entry name" value="RESPONSE_REGULATORY"/>
    <property type="match status" value="1"/>
</dbReference>
<dbReference type="InterPro" id="IPR001789">
    <property type="entry name" value="Sig_transdc_resp-reg_receiver"/>
</dbReference>
<dbReference type="SMART" id="SM00448">
    <property type="entry name" value="REC"/>
    <property type="match status" value="1"/>
</dbReference>
<evidence type="ECO:0000256" key="2">
    <source>
        <dbReference type="PROSITE-ProRule" id="PRU00169"/>
    </source>
</evidence>
<proteinExistence type="predicted"/>
<dbReference type="GO" id="GO:0003677">
    <property type="term" value="F:DNA binding"/>
    <property type="evidence" value="ECO:0007669"/>
    <property type="project" value="UniProtKB-KW"/>
</dbReference>
<comment type="caution">
    <text evidence="4">The sequence shown here is derived from an EMBL/GenBank/DDBJ whole genome shotgun (WGS) entry which is preliminary data.</text>
</comment>
<dbReference type="EMBL" id="LFJJ01000115">
    <property type="protein sequence ID" value="KND59607.1"/>
    <property type="molecule type" value="Genomic_DNA"/>
</dbReference>
<comment type="caution">
    <text evidence="2">Lacks conserved residue(s) required for the propagation of feature annotation.</text>
</comment>
<sequence length="186" mass="20200">MRLTKKMTRQYKIEVVVADDQSAVLSGLRDWFEHRERYRVDGGATDAAQLLDTLARHGGDLVVMNGDIGGTTETETPAPTDGLTLLRELRRLHPDVPVVVVTSATDASTLRAIHDAGAAGIVGTQDDMRALERVCDRAMSGATRIASRRIAEWLKPETSTHAARSFDTPASYGDVRVSVKPFTSPA</sequence>
<keyword evidence="5" id="KW-1185">Reference proteome</keyword>
<reference evidence="5" key="1">
    <citation type="submission" date="2015-06" db="EMBL/GenBank/DDBJ databases">
        <title>Comparative genomics of Burkholderia leaf nodule symbionts.</title>
        <authorList>
            <person name="Carlier A."/>
            <person name="Eberl L."/>
            <person name="Pinto-Carbo M."/>
        </authorList>
    </citation>
    <scope>NUCLEOTIDE SEQUENCE [LARGE SCALE GENOMIC DNA]</scope>
    <source>
        <strain evidence="5">UZHbot4</strain>
    </source>
</reference>
<accession>A0A0L0MAA3</accession>
<dbReference type="Pfam" id="PF00072">
    <property type="entry name" value="Response_reg"/>
    <property type="match status" value="1"/>
</dbReference>
<dbReference type="SUPFAM" id="SSF52172">
    <property type="entry name" value="CheY-like"/>
    <property type="match status" value="1"/>
</dbReference>
<gene>
    <name evidence="4" type="ORF">BVER_01237</name>
</gene>
<evidence type="ECO:0000313" key="5">
    <source>
        <dbReference type="Proteomes" id="UP000036959"/>
    </source>
</evidence>
<dbReference type="PANTHER" id="PTHR43214:SF17">
    <property type="entry name" value="TRANSCRIPTIONAL REGULATORY PROTEIN RCSB"/>
    <property type="match status" value="1"/>
</dbReference>
<organism evidence="4 5">
    <name type="scientific">Candidatus Burkholderia verschuerenii</name>
    <dbReference type="NCBI Taxonomy" id="242163"/>
    <lineage>
        <taxon>Bacteria</taxon>
        <taxon>Pseudomonadati</taxon>
        <taxon>Pseudomonadota</taxon>
        <taxon>Betaproteobacteria</taxon>
        <taxon>Burkholderiales</taxon>
        <taxon>Burkholderiaceae</taxon>
        <taxon>Burkholderia</taxon>
    </lineage>
</organism>
<dbReference type="PANTHER" id="PTHR43214">
    <property type="entry name" value="TWO-COMPONENT RESPONSE REGULATOR"/>
    <property type="match status" value="1"/>
</dbReference>
<keyword evidence="1" id="KW-0238">DNA-binding</keyword>
<name>A0A0L0MAA3_9BURK</name>
<evidence type="ECO:0000256" key="1">
    <source>
        <dbReference type="ARBA" id="ARBA00023125"/>
    </source>
</evidence>
<dbReference type="InterPro" id="IPR011006">
    <property type="entry name" value="CheY-like_superfamily"/>
</dbReference>
<dbReference type="PATRIC" id="fig|242163.4.peg.742"/>